<dbReference type="EMBL" id="DWXZ01000050">
    <property type="protein sequence ID" value="HJB37006.1"/>
    <property type="molecule type" value="Genomic_DNA"/>
</dbReference>
<sequence length="89" mass="10412">VNPVYSLGFQRVGCVGCPMAGKVRYREFQVWPAFERLYRTAFDRMLHRRWAAGKFNSWHAADDVFRWWMEDRNIAGQLDLFGGEVGLPT</sequence>
<gene>
    <name evidence="1" type="ORF">H9942_02930</name>
</gene>
<accession>A0A9D2LXK7</accession>
<evidence type="ECO:0000313" key="1">
    <source>
        <dbReference type="EMBL" id="HJB37006.1"/>
    </source>
</evidence>
<dbReference type="AlphaFoldDB" id="A0A9D2LXK7"/>
<organism evidence="1 2">
    <name type="scientific">Candidatus Acutalibacter ornithocaccae</name>
    <dbReference type="NCBI Taxonomy" id="2838416"/>
    <lineage>
        <taxon>Bacteria</taxon>
        <taxon>Bacillati</taxon>
        <taxon>Bacillota</taxon>
        <taxon>Clostridia</taxon>
        <taxon>Eubacteriales</taxon>
        <taxon>Acutalibacteraceae</taxon>
        <taxon>Acutalibacter</taxon>
    </lineage>
</organism>
<reference evidence="1" key="2">
    <citation type="submission" date="2021-04" db="EMBL/GenBank/DDBJ databases">
        <authorList>
            <person name="Gilroy R."/>
        </authorList>
    </citation>
    <scope>NUCLEOTIDE SEQUENCE</scope>
    <source>
        <strain evidence="1">ChiBcolR8-3208</strain>
    </source>
</reference>
<name>A0A9D2LXK7_9FIRM</name>
<feature type="non-terminal residue" evidence="1">
    <location>
        <position position="1"/>
    </location>
</feature>
<comment type="caution">
    <text evidence="1">The sequence shown here is derived from an EMBL/GenBank/DDBJ whole genome shotgun (WGS) entry which is preliminary data.</text>
</comment>
<evidence type="ECO:0000313" key="2">
    <source>
        <dbReference type="Proteomes" id="UP000824214"/>
    </source>
</evidence>
<protein>
    <submittedName>
        <fullName evidence="1">Adenylyl-sulfate reductase</fullName>
    </submittedName>
</protein>
<proteinExistence type="predicted"/>
<dbReference type="Proteomes" id="UP000824214">
    <property type="component" value="Unassembled WGS sequence"/>
</dbReference>
<reference evidence="1" key="1">
    <citation type="journal article" date="2021" name="PeerJ">
        <title>Extensive microbial diversity within the chicken gut microbiome revealed by metagenomics and culture.</title>
        <authorList>
            <person name="Gilroy R."/>
            <person name="Ravi A."/>
            <person name="Getino M."/>
            <person name="Pursley I."/>
            <person name="Horton D.L."/>
            <person name="Alikhan N.F."/>
            <person name="Baker D."/>
            <person name="Gharbi K."/>
            <person name="Hall N."/>
            <person name="Watson M."/>
            <person name="Adriaenssens E.M."/>
            <person name="Foster-Nyarko E."/>
            <person name="Jarju S."/>
            <person name="Secka A."/>
            <person name="Antonio M."/>
            <person name="Oren A."/>
            <person name="Chaudhuri R.R."/>
            <person name="La Ragione R."/>
            <person name="Hildebrand F."/>
            <person name="Pallen M.J."/>
        </authorList>
    </citation>
    <scope>NUCLEOTIDE SEQUENCE</scope>
    <source>
        <strain evidence="1">ChiBcolR8-3208</strain>
    </source>
</reference>